<evidence type="ECO:0000313" key="1">
    <source>
        <dbReference type="EMBL" id="GAH15478.1"/>
    </source>
</evidence>
<name>X1F3Y1_9ZZZZ</name>
<feature type="non-terminal residue" evidence="1">
    <location>
        <position position="135"/>
    </location>
</feature>
<reference evidence="1" key="1">
    <citation type="journal article" date="2014" name="Front. Microbiol.">
        <title>High frequency of phylogenetically diverse reductive dehalogenase-homologous genes in deep subseafloor sedimentary metagenomes.</title>
        <authorList>
            <person name="Kawai M."/>
            <person name="Futagami T."/>
            <person name="Toyoda A."/>
            <person name="Takaki Y."/>
            <person name="Nishi S."/>
            <person name="Hori S."/>
            <person name="Arai W."/>
            <person name="Tsubouchi T."/>
            <person name="Morono Y."/>
            <person name="Uchiyama I."/>
            <person name="Ito T."/>
            <person name="Fujiyama A."/>
            <person name="Inagaki F."/>
            <person name="Takami H."/>
        </authorList>
    </citation>
    <scope>NUCLEOTIDE SEQUENCE</scope>
    <source>
        <strain evidence="1">Expedition CK06-06</strain>
    </source>
</reference>
<protein>
    <submittedName>
        <fullName evidence="1">Uncharacterized protein</fullName>
    </submittedName>
</protein>
<proteinExistence type="predicted"/>
<dbReference type="AlphaFoldDB" id="X1F3Y1"/>
<organism evidence="1">
    <name type="scientific">marine sediment metagenome</name>
    <dbReference type="NCBI Taxonomy" id="412755"/>
    <lineage>
        <taxon>unclassified sequences</taxon>
        <taxon>metagenomes</taxon>
        <taxon>ecological metagenomes</taxon>
    </lineage>
</organism>
<gene>
    <name evidence="1" type="ORF">S01H4_63540</name>
</gene>
<dbReference type="EMBL" id="BART01038245">
    <property type="protein sequence ID" value="GAH15478.1"/>
    <property type="molecule type" value="Genomic_DNA"/>
</dbReference>
<accession>X1F3Y1</accession>
<sequence length="135" mass="15431">MRGSHQQDMEEWGGPWPGFPPMHYATHAVSPCAALAKADIESVFCFGSGKIREEYIKKYNSPFAIETTLIKFKDSDLAAEVTRSLYDTVRQYIESFDVYGDRFSFEWNRLSDEDSILFTGKEDAKRVKIPDTGNM</sequence>
<comment type="caution">
    <text evidence="1">The sequence shown here is derived from an EMBL/GenBank/DDBJ whole genome shotgun (WGS) entry which is preliminary data.</text>
</comment>